<dbReference type="Pfam" id="PF03401">
    <property type="entry name" value="TctC"/>
    <property type="match status" value="1"/>
</dbReference>
<keyword evidence="2" id="KW-0732">Signal</keyword>
<comment type="caution">
    <text evidence="3">The sequence shown here is derived from an EMBL/GenBank/DDBJ whole genome shotgun (WGS) entry which is preliminary data.</text>
</comment>
<organism evidence="3 4">
    <name type="scientific">Ramlibacter agri</name>
    <dbReference type="NCBI Taxonomy" id="2728837"/>
    <lineage>
        <taxon>Bacteria</taxon>
        <taxon>Pseudomonadati</taxon>
        <taxon>Pseudomonadota</taxon>
        <taxon>Betaproteobacteria</taxon>
        <taxon>Burkholderiales</taxon>
        <taxon>Comamonadaceae</taxon>
        <taxon>Ramlibacter</taxon>
    </lineage>
</organism>
<dbReference type="Gene3D" id="3.40.190.10">
    <property type="entry name" value="Periplasmic binding protein-like II"/>
    <property type="match status" value="1"/>
</dbReference>
<dbReference type="PANTHER" id="PTHR42928">
    <property type="entry name" value="TRICARBOXYLATE-BINDING PROTEIN"/>
    <property type="match status" value="1"/>
</dbReference>
<dbReference type="PIRSF" id="PIRSF017082">
    <property type="entry name" value="YflP"/>
    <property type="match status" value="1"/>
</dbReference>
<dbReference type="InterPro" id="IPR005064">
    <property type="entry name" value="BUG"/>
</dbReference>
<dbReference type="AlphaFoldDB" id="A0A848H7A5"/>
<evidence type="ECO:0000256" key="1">
    <source>
        <dbReference type="ARBA" id="ARBA00006987"/>
    </source>
</evidence>
<dbReference type="PANTHER" id="PTHR42928:SF5">
    <property type="entry name" value="BLR1237 PROTEIN"/>
    <property type="match status" value="1"/>
</dbReference>
<accession>A0A848H7A5</accession>
<gene>
    <name evidence="3" type="ORF">HHL11_23215</name>
</gene>
<keyword evidence="4" id="KW-1185">Reference proteome</keyword>
<dbReference type="EMBL" id="JABBFX010000002">
    <property type="protein sequence ID" value="NML46675.1"/>
    <property type="molecule type" value="Genomic_DNA"/>
</dbReference>
<comment type="similarity">
    <text evidence="1">Belongs to the UPF0065 (bug) family.</text>
</comment>
<dbReference type="SUPFAM" id="SSF53850">
    <property type="entry name" value="Periplasmic binding protein-like II"/>
    <property type="match status" value="1"/>
</dbReference>
<protein>
    <submittedName>
        <fullName evidence="3">Tripartite tricarboxylate transporter substrate binding protein</fullName>
    </submittedName>
</protein>
<dbReference type="CDD" id="cd13578">
    <property type="entry name" value="PBP2_Bug27"/>
    <property type="match status" value="1"/>
</dbReference>
<proteinExistence type="inferred from homology"/>
<dbReference type="Proteomes" id="UP000541185">
    <property type="component" value="Unassembled WGS sequence"/>
</dbReference>
<feature type="chain" id="PRO_5032462164" evidence="2">
    <location>
        <begin position="23"/>
        <end position="328"/>
    </location>
</feature>
<reference evidence="3 4" key="1">
    <citation type="submission" date="2020-04" db="EMBL/GenBank/DDBJ databases">
        <title>Ramlibacter sp. G-1-2-2 isolated from soil.</title>
        <authorList>
            <person name="Dahal R.H."/>
        </authorList>
    </citation>
    <scope>NUCLEOTIDE SEQUENCE [LARGE SCALE GENOMIC DNA]</scope>
    <source>
        <strain evidence="3 4">G-1-2-2</strain>
    </source>
</reference>
<dbReference type="Gene3D" id="3.40.190.150">
    <property type="entry name" value="Bordetella uptake gene, domain 1"/>
    <property type="match status" value="1"/>
</dbReference>
<sequence length="328" mass="34140">MITRRTALAALAAALAGSAVQAQPPHGNWPTGRPITIIVPFSAGGSVDVVARVVAQKLAERLKTSVVVDNVGGAGGAIGVARAVAAAPDGFTLVMGADSPIAIARLVNPAAVKYDALKDLAPIGLVNTAPMVLVARPGLPVNNLADVIKLAHAQPGTLNYATSGIGTVLHLAMELIKEQSHAFITHVPYRGGAQIVTDVVGNQVDLALLVSVTATPQIQSHKVKAIAVTDDKRLAALPDVPTVAETPGFQGYDMVSWTGLFAPAHTPAPIVERLNHELNEILRSEDVKSRMAEQGAVAGSGSAADFGRFVQREQERYARIVKAANIKE</sequence>
<dbReference type="InterPro" id="IPR042100">
    <property type="entry name" value="Bug_dom1"/>
</dbReference>
<dbReference type="RefSeq" id="WP_169420926.1">
    <property type="nucleotide sequence ID" value="NZ_JABBFX010000002.1"/>
</dbReference>
<evidence type="ECO:0000313" key="3">
    <source>
        <dbReference type="EMBL" id="NML46675.1"/>
    </source>
</evidence>
<evidence type="ECO:0000256" key="2">
    <source>
        <dbReference type="SAM" id="SignalP"/>
    </source>
</evidence>
<feature type="signal peptide" evidence="2">
    <location>
        <begin position="1"/>
        <end position="22"/>
    </location>
</feature>
<name>A0A848H7A5_9BURK</name>
<evidence type="ECO:0000313" key="4">
    <source>
        <dbReference type="Proteomes" id="UP000541185"/>
    </source>
</evidence>